<dbReference type="OrthoDB" id="3631107at2"/>
<name>A0A238V3T3_9PSEU</name>
<reference evidence="2 3" key="1">
    <citation type="submission" date="2017-06" db="EMBL/GenBank/DDBJ databases">
        <authorList>
            <person name="Kim H.J."/>
            <person name="Triplett B.A."/>
        </authorList>
    </citation>
    <scope>NUCLEOTIDE SEQUENCE [LARGE SCALE GENOMIC DNA]</scope>
    <source>
        <strain evidence="2 3">DSM 45207</strain>
    </source>
</reference>
<dbReference type="AlphaFoldDB" id="A0A238V3T3"/>
<dbReference type="EMBL" id="FZNW01000001">
    <property type="protein sequence ID" value="SNR28898.1"/>
    <property type="molecule type" value="Genomic_DNA"/>
</dbReference>
<sequence>MADGASFADESLAGSEGEASGGSAGAEFVTSGFATDVTDSEQVRNVEYLAQRAMLDSSPYAYQVAEHNVRVIDGDERSLLPNLAKMKAAFEDAREALLDDILAAEDFPPGEASTAGVDNNCQASKQGTGTAGVNLQAGYVHDELSAHDPVRIFPGEVNDRPAVQIRAGVGAKVSCDISMEVEPESRATVGATMRHGDTDDACGFVEEPAERLEPLLPEGTR</sequence>
<protein>
    <submittedName>
        <fullName evidence="2">Uncharacterized protein</fullName>
    </submittedName>
</protein>
<accession>A0A238V3T3</accession>
<proteinExistence type="predicted"/>
<evidence type="ECO:0000313" key="2">
    <source>
        <dbReference type="EMBL" id="SNR28898.1"/>
    </source>
</evidence>
<evidence type="ECO:0000256" key="1">
    <source>
        <dbReference type="SAM" id="MobiDB-lite"/>
    </source>
</evidence>
<feature type="region of interest" description="Disordered" evidence="1">
    <location>
        <begin position="1"/>
        <end position="24"/>
    </location>
</feature>
<dbReference type="RefSeq" id="WP_089299596.1">
    <property type="nucleotide sequence ID" value="NZ_FZNW01000001.1"/>
</dbReference>
<dbReference type="Proteomes" id="UP000198348">
    <property type="component" value="Unassembled WGS sequence"/>
</dbReference>
<evidence type="ECO:0000313" key="3">
    <source>
        <dbReference type="Proteomes" id="UP000198348"/>
    </source>
</evidence>
<keyword evidence="3" id="KW-1185">Reference proteome</keyword>
<organism evidence="2 3">
    <name type="scientific">Haloechinothrix alba</name>
    <dbReference type="NCBI Taxonomy" id="664784"/>
    <lineage>
        <taxon>Bacteria</taxon>
        <taxon>Bacillati</taxon>
        <taxon>Actinomycetota</taxon>
        <taxon>Actinomycetes</taxon>
        <taxon>Pseudonocardiales</taxon>
        <taxon>Pseudonocardiaceae</taxon>
        <taxon>Haloechinothrix</taxon>
    </lineage>
</organism>
<gene>
    <name evidence="2" type="ORF">SAMN06265360_101278</name>
</gene>